<evidence type="ECO:0000313" key="2">
    <source>
        <dbReference type="Proteomes" id="UP000814128"/>
    </source>
</evidence>
<gene>
    <name evidence="1" type="ORF">K488DRAFT_81605</name>
</gene>
<evidence type="ECO:0000313" key="1">
    <source>
        <dbReference type="EMBL" id="KAI0036860.1"/>
    </source>
</evidence>
<reference evidence="1" key="1">
    <citation type="submission" date="2021-02" db="EMBL/GenBank/DDBJ databases">
        <authorList>
            <consortium name="DOE Joint Genome Institute"/>
            <person name="Ahrendt S."/>
            <person name="Looney B.P."/>
            <person name="Miyauchi S."/>
            <person name="Morin E."/>
            <person name="Drula E."/>
            <person name="Courty P.E."/>
            <person name="Chicoki N."/>
            <person name="Fauchery L."/>
            <person name="Kohler A."/>
            <person name="Kuo A."/>
            <person name="Labutti K."/>
            <person name="Pangilinan J."/>
            <person name="Lipzen A."/>
            <person name="Riley R."/>
            <person name="Andreopoulos W."/>
            <person name="He G."/>
            <person name="Johnson J."/>
            <person name="Barry K.W."/>
            <person name="Grigoriev I.V."/>
            <person name="Nagy L."/>
            <person name="Hibbett D."/>
            <person name="Henrissat B."/>
            <person name="Matheny P.B."/>
            <person name="Labbe J."/>
            <person name="Martin F."/>
        </authorList>
    </citation>
    <scope>NUCLEOTIDE SEQUENCE</scope>
    <source>
        <strain evidence="1">EC-137</strain>
    </source>
</reference>
<reference evidence="1" key="2">
    <citation type="journal article" date="2022" name="New Phytol.">
        <title>Evolutionary transition to the ectomycorrhizal habit in the genomes of a hyperdiverse lineage of mushroom-forming fungi.</title>
        <authorList>
            <person name="Looney B."/>
            <person name="Miyauchi S."/>
            <person name="Morin E."/>
            <person name="Drula E."/>
            <person name="Courty P.E."/>
            <person name="Kohler A."/>
            <person name="Kuo A."/>
            <person name="LaButti K."/>
            <person name="Pangilinan J."/>
            <person name="Lipzen A."/>
            <person name="Riley R."/>
            <person name="Andreopoulos W."/>
            <person name="He G."/>
            <person name="Johnson J."/>
            <person name="Nolan M."/>
            <person name="Tritt A."/>
            <person name="Barry K.W."/>
            <person name="Grigoriev I.V."/>
            <person name="Nagy L.G."/>
            <person name="Hibbett D."/>
            <person name="Henrissat B."/>
            <person name="Matheny P.B."/>
            <person name="Labbe J."/>
            <person name="Martin F.M."/>
        </authorList>
    </citation>
    <scope>NUCLEOTIDE SEQUENCE</scope>
    <source>
        <strain evidence="1">EC-137</strain>
    </source>
</reference>
<protein>
    <submittedName>
        <fullName evidence="1">GatB/YqeY domain-containing protein</fullName>
    </submittedName>
</protein>
<sequence length="140" mass="15347">MKEKDSIASTTIRSVLADVYAADKASPEQKVPSSAIMVLLRKAAARRADSALQFKEAGRDDLVRKEQQEIGVINRFLPPLLPEAEVDRILQQVLAEKPVDTGADARRALGAVLKEFYAKADRSFVDPEVVKRRAMAALSA</sequence>
<name>A0ACB8QYX6_9AGAM</name>
<organism evidence="1 2">
    <name type="scientific">Vararia minispora EC-137</name>
    <dbReference type="NCBI Taxonomy" id="1314806"/>
    <lineage>
        <taxon>Eukaryota</taxon>
        <taxon>Fungi</taxon>
        <taxon>Dikarya</taxon>
        <taxon>Basidiomycota</taxon>
        <taxon>Agaricomycotina</taxon>
        <taxon>Agaricomycetes</taxon>
        <taxon>Russulales</taxon>
        <taxon>Lachnocladiaceae</taxon>
        <taxon>Vararia</taxon>
    </lineage>
</organism>
<keyword evidence="2" id="KW-1185">Reference proteome</keyword>
<dbReference type="Proteomes" id="UP000814128">
    <property type="component" value="Unassembled WGS sequence"/>
</dbReference>
<proteinExistence type="predicted"/>
<comment type="caution">
    <text evidence="1">The sequence shown here is derived from an EMBL/GenBank/DDBJ whole genome shotgun (WGS) entry which is preliminary data.</text>
</comment>
<accession>A0ACB8QYX6</accession>
<dbReference type="EMBL" id="MU273467">
    <property type="protein sequence ID" value="KAI0036860.1"/>
    <property type="molecule type" value="Genomic_DNA"/>
</dbReference>